<dbReference type="Pfam" id="PF14670">
    <property type="entry name" value="FXa_inhibition"/>
    <property type="match status" value="2"/>
</dbReference>
<dbReference type="Pfam" id="PF00058">
    <property type="entry name" value="Ldl_recept_b"/>
    <property type="match status" value="7"/>
</dbReference>
<comment type="caution">
    <text evidence="7">The sequence shown here is derived from an EMBL/GenBank/DDBJ whole genome shotgun (WGS) entry which is preliminary data.</text>
</comment>
<dbReference type="SUPFAM" id="SSF57196">
    <property type="entry name" value="EGF/Laminin"/>
    <property type="match status" value="2"/>
</dbReference>
<feature type="repeat" description="LDL-receptor class B" evidence="4">
    <location>
        <begin position="523"/>
        <end position="565"/>
    </location>
</feature>
<dbReference type="Proteomes" id="UP000275408">
    <property type="component" value="Unassembled WGS sequence"/>
</dbReference>
<keyword evidence="8" id="KW-1185">Reference proteome</keyword>
<dbReference type="SMART" id="SM00135">
    <property type="entry name" value="LY"/>
    <property type="match status" value="10"/>
</dbReference>
<feature type="signal peptide" evidence="5">
    <location>
        <begin position="1"/>
        <end position="21"/>
    </location>
</feature>
<accession>A0A3M6UFM6</accession>
<feature type="repeat" description="LDL-receptor class B" evidence="4">
    <location>
        <begin position="158"/>
        <end position="201"/>
    </location>
</feature>
<feature type="repeat" description="LDL-receptor class B" evidence="4">
    <location>
        <begin position="202"/>
        <end position="248"/>
    </location>
</feature>
<dbReference type="InterPro" id="IPR050778">
    <property type="entry name" value="Cueball_EGF_LRP_Nidogen"/>
</dbReference>
<dbReference type="OrthoDB" id="72419at2759"/>
<organism evidence="7 8">
    <name type="scientific">Pocillopora damicornis</name>
    <name type="common">Cauliflower coral</name>
    <name type="synonym">Millepora damicornis</name>
    <dbReference type="NCBI Taxonomy" id="46731"/>
    <lineage>
        <taxon>Eukaryota</taxon>
        <taxon>Metazoa</taxon>
        <taxon>Cnidaria</taxon>
        <taxon>Anthozoa</taxon>
        <taxon>Hexacorallia</taxon>
        <taxon>Scleractinia</taxon>
        <taxon>Astrocoeniina</taxon>
        <taxon>Pocilloporidae</taxon>
        <taxon>Pocillopora</taxon>
    </lineage>
</organism>
<protein>
    <recommendedName>
        <fullName evidence="6">EGF-like domain-containing protein</fullName>
    </recommendedName>
</protein>
<feature type="repeat" description="LDL-receptor class B" evidence="4">
    <location>
        <begin position="384"/>
        <end position="426"/>
    </location>
</feature>
<evidence type="ECO:0000256" key="5">
    <source>
        <dbReference type="SAM" id="SignalP"/>
    </source>
</evidence>
<dbReference type="SMART" id="SM00181">
    <property type="entry name" value="EGF"/>
    <property type="match status" value="2"/>
</dbReference>
<dbReference type="EMBL" id="RCHS01001624">
    <property type="protein sequence ID" value="RMX52490.1"/>
    <property type="molecule type" value="Genomic_DNA"/>
</dbReference>
<evidence type="ECO:0000256" key="1">
    <source>
        <dbReference type="ARBA" id="ARBA00004251"/>
    </source>
</evidence>
<feature type="repeat" description="LDL-receptor class B" evidence="4">
    <location>
        <begin position="427"/>
        <end position="469"/>
    </location>
</feature>
<dbReference type="Gene3D" id="2.10.25.10">
    <property type="entry name" value="Laminin"/>
    <property type="match status" value="1"/>
</dbReference>
<proteinExistence type="predicted"/>
<evidence type="ECO:0000313" key="8">
    <source>
        <dbReference type="Proteomes" id="UP000275408"/>
    </source>
</evidence>
<keyword evidence="2" id="KW-1003">Cell membrane</keyword>
<dbReference type="FunFam" id="2.120.10.30:FF:000008">
    <property type="entry name" value="Low-density lipoprotein receptor-related protein 4"/>
    <property type="match status" value="1"/>
</dbReference>
<reference evidence="7 8" key="1">
    <citation type="journal article" date="2018" name="Sci. Rep.">
        <title>Comparative analysis of the Pocillopora damicornis genome highlights role of immune system in coral evolution.</title>
        <authorList>
            <person name="Cunning R."/>
            <person name="Bay R.A."/>
            <person name="Gillette P."/>
            <person name="Baker A.C."/>
            <person name="Traylor-Knowles N."/>
        </authorList>
    </citation>
    <scope>NUCLEOTIDE SEQUENCE [LARGE SCALE GENOMIC DNA]</scope>
    <source>
        <strain evidence="7">RSMAS</strain>
        <tissue evidence="7">Whole animal</tissue>
    </source>
</reference>
<keyword evidence="3 5" id="KW-0732">Signal</keyword>
<evidence type="ECO:0000256" key="3">
    <source>
        <dbReference type="ARBA" id="ARBA00022729"/>
    </source>
</evidence>
<dbReference type="PROSITE" id="PS51120">
    <property type="entry name" value="LDLRB"/>
    <property type="match status" value="8"/>
</dbReference>
<dbReference type="AlphaFoldDB" id="A0A3M6UFM6"/>
<comment type="subcellular location">
    <subcellularLocation>
        <location evidence="1">Cell membrane</location>
        <topology evidence="1">Single-pass type I membrane protein</topology>
    </subcellularLocation>
</comment>
<dbReference type="FunFam" id="2.120.10.30:FF:000001">
    <property type="entry name" value="Low-density lipoprotein receptor-related protein 6"/>
    <property type="match status" value="1"/>
</dbReference>
<evidence type="ECO:0000256" key="2">
    <source>
        <dbReference type="ARBA" id="ARBA00022475"/>
    </source>
</evidence>
<dbReference type="SUPFAM" id="SSF63825">
    <property type="entry name" value="YWTD domain"/>
    <property type="match status" value="2"/>
</dbReference>
<dbReference type="PANTHER" id="PTHR46513:SF41">
    <property type="entry name" value="LOW-DENSITY LIPOPROTEIN RECEPTOR-RELATED PROTEIN"/>
    <property type="match status" value="1"/>
</dbReference>
<dbReference type="STRING" id="46731.A0A3M6UFM6"/>
<feature type="repeat" description="LDL-receptor class B" evidence="4">
    <location>
        <begin position="479"/>
        <end position="522"/>
    </location>
</feature>
<feature type="repeat" description="LDL-receptor class B" evidence="4">
    <location>
        <begin position="64"/>
        <end position="109"/>
    </location>
</feature>
<dbReference type="PANTHER" id="PTHR46513">
    <property type="entry name" value="VITELLOGENIN RECEPTOR-LIKE PROTEIN-RELATED-RELATED"/>
    <property type="match status" value="1"/>
</dbReference>
<feature type="chain" id="PRO_5018171205" description="EGF-like domain-containing protein" evidence="5">
    <location>
        <begin position="22"/>
        <end position="677"/>
    </location>
</feature>
<name>A0A3M6UFM6_POCDA</name>
<evidence type="ECO:0000259" key="6">
    <source>
        <dbReference type="SMART" id="SM00181"/>
    </source>
</evidence>
<dbReference type="InterPro" id="IPR011042">
    <property type="entry name" value="6-blade_b-propeller_TolB-like"/>
</dbReference>
<dbReference type="Gene3D" id="2.120.10.30">
    <property type="entry name" value="TolB, C-terminal domain"/>
    <property type="match status" value="2"/>
</dbReference>
<dbReference type="GO" id="GO:0005886">
    <property type="term" value="C:plasma membrane"/>
    <property type="evidence" value="ECO:0007669"/>
    <property type="project" value="UniProtKB-SubCell"/>
</dbReference>
<feature type="domain" description="EGF-like" evidence="6">
    <location>
        <begin position="298"/>
        <end position="336"/>
    </location>
</feature>
<evidence type="ECO:0000256" key="4">
    <source>
        <dbReference type="PROSITE-ProRule" id="PRU00461"/>
    </source>
</evidence>
<feature type="domain" description="EGF-like" evidence="6">
    <location>
        <begin position="613"/>
        <end position="650"/>
    </location>
</feature>
<evidence type="ECO:0000313" key="7">
    <source>
        <dbReference type="EMBL" id="RMX52490.1"/>
    </source>
</evidence>
<sequence length="677" mass="77466">MEVLTLVAALLALSITPYAHSVKLLYANRHDIRIISTNQSDQKETTIVDTLEDAIALDFDYTEGLVFWADVGQQKIERVRISQEKSGEIEDVISFGLKKPEGLAVDWVGKKLYWTDCSDSDWETNRIEVANFNGSDRKVLFWKDLDFPRAIAVDPLKGYMFWTDWGENPKIERAEMDGSNRRVIIEKDVHWPNGLAIDYKAEKIYWVDAKLFHIAAANYDGTKRKNMFKSSTQCTLAHPFAMTLYENKIFWTDWTTKGIHCTNKSSLECREIWTTSYSPMDIRTYEPQRQRQKPGQNPCNSPTNGGCSHLCLLNARGHSCACPTGVKLLPNGKTCAKGPANFLLVARKVDLRRISLDTHDLHDVLLPVSGVRQAAAIDFDPVDKFVYWSDNEALEIKRCRMDGKDVEVIVSSKLEYPQDVAVDWVARNLYWSDTGNDRIEVSRLNGSARKVLIDDNLDEPRALALDPAHGYFFSKYWTRYIFWTDWGKKPKIERAGLDGSRRITLVNSSIGWPNGITIDYRRGKIYWADAKLDKIEVMNLNGKNRKVIVDTDVPHVFGLTILHNRLYWTDWQKRSIESVNKRNGRGRRVIRKGVTSLMGLKAVDLHFRYGVNPCQRNNGGCSDLCLFGPSGVKCECPTGMKLLVDKKNCICYQDGYIFWNDVSVYEIKLDHTLRSRE</sequence>
<keyword evidence="2" id="KW-0472">Membrane</keyword>
<gene>
    <name evidence="7" type="ORF">pdam_00013780</name>
</gene>
<dbReference type="InterPro" id="IPR000742">
    <property type="entry name" value="EGF"/>
</dbReference>
<feature type="repeat" description="LDL-receptor class B" evidence="4">
    <location>
        <begin position="110"/>
        <end position="157"/>
    </location>
</feature>
<dbReference type="InterPro" id="IPR000033">
    <property type="entry name" value="LDLR_classB_rpt"/>
</dbReference>